<evidence type="ECO:0000313" key="3">
    <source>
        <dbReference type="Proteomes" id="UP000229344"/>
    </source>
</evidence>
<comment type="similarity">
    <text evidence="1">Belongs to the LOG family.</text>
</comment>
<reference evidence="3" key="1">
    <citation type="submission" date="2017-09" db="EMBL/GenBank/DDBJ databases">
        <title>Depth-based differentiation of microbial function through sediment-hosted aquifers and enrichment of novel symbionts in the deep terrestrial subsurface.</title>
        <authorList>
            <person name="Probst A.J."/>
            <person name="Ladd B."/>
            <person name="Jarett J.K."/>
            <person name="Geller-Mcgrath D.E."/>
            <person name="Sieber C.M.K."/>
            <person name="Emerson J.B."/>
            <person name="Anantharaman K."/>
            <person name="Thomas B.C."/>
            <person name="Malmstrom R."/>
            <person name="Stieglmeier M."/>
            <person name="Klingl A."/>
            <person name="Woyke T."/>
            <person name="Ryan C.M."/>
            <person name="Banfield J.F."/>
        </authorList>
    </citation>
    <scope>NUCLEOTIDE SEQUENCE [LARGE SCALE GENOMIC DNA]</scope>
</reference>
<accession>A0A2H0UD09</accession>
<dbReference type="GO" id="GO:0009691">
    <property type="term" value="P:cytokinin biosynthetic process"/>
    <property type="evidence" value="ECO:0007669"/>
    <property type="project" value="UniProtKB-UniRule"/>
</dbReference>
<dbReference type="PANTHER" id="PTHR43393">
    <property type="entry name" value="CYTOKININ RIBOSIDE 5'-MONOPHOSPHATE PHOSPHORIBOHYDROLASE"/>
    <property type="match status" value="1"/>
</dbReference>
<dbReference type="InterPro" id="IPR031100">
    <property type="entry name" value="LOG_fam"/>
</dbReference>
<dbReference type="InterPro" id="IPR005269">
    <property type="entry name" value="LOG"/>
</dbReference>
<keyword evidence="1" id="KW-0378">Hydrolase</keyword>
<dbReference type="PANTHER" id="PTHR43393:SF3">
    <property type="entry name" value="LYSINE DECARBOXYLASE-LIKE PROTEIN"/>
    <property type="match status" value="1"/>
</dbReference>
<name>A0A2H0UD09_9BACT</name>
<protein>
    <recommendedName>
        <fullName evidence="1">Cytokinin riboside 5'-monophosphate phosphoribohydrolase</fullName>
        <ecNumber evidence="1">3.2.2.n1</ecNumber>
    </recommendedName>
</protein>
<dbReference type="GO" id="GO:0016787">
    <property type="term" value="F:hydrolase activity"/>
    <property type="evidence" value="ECO:0007669"/>
    <property type="project" value="UniProtKB-KW"/>
</dbReference>
<organism evidence="2 3">
    <name type="scientific">Candidatus Kaiserbacteria bacterium CG10_big_fil_rev_8_21_14_0_10_47_16</name>
    <dbReference type="NCBI Taxonomy" id="1974608"/>
    <lineage>
        <taxon>Bacteria</taxon>
        <taxon>Candidatus Kaiseribacteriota</taxon>
    </lineage>
</organism>
<dbReference type="NCBIfam" id="TIGR00730">
    <property type="entry name" value="Rossman fold protein, TIGR00730 family"/>
    <property type="match status" value="1"/>
</dbReference>
<dbReference type="AlphaFoldDB" id="A0A2H0UD09"/>
<dbReference type="Pfam" id="PF03641">
    <property type="entry name" value="Lysine_decarbox"/>
    <property type="match status" value="1"/>
</dbReference>
<dbReference type="InterPro" id="IPR052341">
    <property type="entry name" value="LOG_family_nucleotidases"/>
</dbReference>
<comment type="caution">
    <text evidence="2">The sequence shown here is derived from an EMBL/GenBank/DDBJ whole genome shotgun (WGS) entry which is preliminary data.</text>
</comment>
<evidence type="ECO:0000313" key="2">
    <source>
        <dbReference type="EMBL" id="PIR84277.1"/>
    </source>
</evidence>
<dbReference type="Proteomes" id="UP000229344">
    <property type="component" value="Unassembled WGS sequence"/>
</dbReference>
<gene>
    <name evidence="2" type="ORF">COU16_01620</name>
</gene>
<dbReference type="EMBL" id="PFBI01000006">
    <property type="protein sequence ID" value="PIR84277.1"/>
    <property type="molecule type" value="Genomic_DNA"/>
</dbReference>
<sequence>MTDLLADPSSQTGDDAIQSWRIFRIMSEFVSGFELLRKYQTAATFFGSARCGVGDEVFEASSQLAGLLAKSGFTIITGGGGGVMEAANIGAHEVGGKSVGINITLPHEQTINKYLTESTEFHFFFSRKVMLAFASEVYVYFPGGFGTLDELFEILTLVQTKKISKIPIVLYGKDFWEPLIAFINDRMLTKYKTVSQEDIDLFVLVDSVEEAYSYITKHVNPCTPRQV</sequence>
<proteinExistence type="inferred from homology"/>
<dbReference type="SUPFAM" id="SSF102405">
    <property type="entry name" value="MCP/YpsA-like"/>
    <property type="match status" value="1"/>
</dbReference>
<keyword evidence="1" id="KW-0203">Cytokinin biosynthesis</keyword>
<dbReference type="EC" id="3.2.2.n1" evidence="1"/>
<dbReference type="GO" id="GO:0005829">
    <property type="term" value="C:cytosol"/>
    <property type="evidence" value="ECO:0007669"/>
    <property type="project" value="TreeGrafter"/>
</dbReference>
<evidence type="ECO:0000256" key="1">
    <source>
        <dbReference type="RuleBase" id="RU363015"/>
    </source>
</evidence>
<dbReference type="Gene3D" id="3.40.50.450">
    <property type="match status" value="1"/>
</dbReference>